<accession>A0A0P9D461</accession>
<evidence type="ECO:0000259" key="2">
    <source>
        <dbReference type="Pfam" id="PF05188"/>
    </source>
</evidence>
<name>A0A0P9D461_9CHLR</name>
<dbReference type="SUPFAM" id="SSF55271">
    <property type="entry name" value="DNA repair protein MutS, domain I"/>
    <property type="match status" value="1"/>
</dbReference>
<dbReference type="Pfam" id="PF05188">
    <property type="entry name" value="MutS_II"/>
    <property type="match status" value="1"/>
</dbReference>
<dbReference type="SUPFAM" id="SSF53150">
    <property type="entry name" value="DNA repair protein MutS, domain II"/>
    <property type="match status" value="1"/>
</dbReference>
<keyword evidence="4" id="KW-1185">Reference proteome</keyword>
<dbReference type="Gene3D" id="3.40.1170.10">
    <property type="entry name" value="DNA repair protein MutS, domain I"/>
    <property type="match status" value="1"/>
</dbReference>
<gene>
    <name evidence="3" type="ORF">SE17_07030</name>
</gene>
<dbReference type="GO" id="GO:0030983">
    <property type="term" value="F:mismatched DNA binding"/>
    <property type="evidence" value="ECO:0007669"/>
    <property type="project" value="InterPro"/>
</dbReference>
<sequence length="253" mass="27989">METHDIQRVLRARYGGVAASDVLIQFARIELERPDALVWMQNGKFFEVYGDPARLLGRLLDLRVAEKPLMTGRDRNPIMLAMTGITIGSEREHLQRLLRMGYRVAIGREVAGERDGTLKARQLAEVVTPGSVFDEDLLDDDRRLLAAVEIGDAHAALAAADVSTGALWCQEWAGDDAAERLLDELARLGPAELLCNADLPRSERERIGGASGITRLEAERGQRHRALCDELGLANSYHVGRLSPLPAWWFGAE</sequence>
<dbReference type="GO" id="GO:0006298">
    <property type="term" value="P:mismatch repair"/>
    <property type="evidence" value="ECO:0007669"/>
    <property type="project" value="InterPro"/>
</dbReference>
<evidence type="ECO:0000259" key="1">
    <source>
        <dbReference type="Pfam" id="PF01624"/>
    </source>
</evidence>
<dbReference type="Proteomes" id="UP000050509">
    <property type="component" value="Unassembled WGS sequence"/>
</dbReference>
<dbReference type="InterPro" id="IPR007860">
    <property type="entry name" value="DNA_mmatch_repair_MutS_con_dom"/>
</dbReference>
<dbReference type="InterPro" id="IPR007695">
    <property type="entry name" value="DNA_mismatch_repair_MutS-lik_N"/>
</dbReference>
<proteinExistence type="predicted"/>
<evidence type="ECO:0008006" key="5">
    <source>
        <dbReference type="Google" id="ProtNLM"/>
    </source>
</evidence>
<dbReference type="Pfam" id="PF01624">
    <property type="entry name" value="MutS_I"/>
    <property type="match status" value="1"/>
</dbReference>
<dbReference type="EMBL" id="LJCR01000158">
    <property type="protein sequence ID" value="KPV53880.1"/>
    <property type="molecule type" value="Genomic_DNA"/>
</dbReference>
<dbReference type="InterPro" id="IPR036678">
    <property type="entry name" value="MutS_con_dom_sf"/>
</dbReference>
<feature type="non-terminal residue" evidence="3">
    <location>
        <position position="253"/>
    </location>
</feature>
<evidence type="ECO:0000313" key="4">
    <source>
        <dbReference type="Proteomes" id="UP000050509"/>
    </source>
</evidence>
<reference evidence="3 4" key="1">
    <citation type="submission" date="2015-09" db="EMBL/GenBank/DDBJ databases">
        <title>Draft genome sequence of Kouleothrix aurantiaca JCM 19913.</title>
        <authorList>
            <person name="Hemp J."/>
        </authorList>
    </citation>
    <scope>NUCLEOTIDE SEQUENCE [LARGE SCALE GENOMIC DNA]</scope>
    <source>
        <strain evidence="3 4">COM-B</strain>
    </source>
</reference>
<comment type="caution">
    <text evidence="3">The sequence shown here is derived from an EMBL/GenBank/DDBJ whole genome shotgun (WGS) entry which is preliminary data.</text>
</comment>
<dbReference type="InterPro" id="IPR016151">
    <property type="entry name" value="DNA_mismatch_repair_MutS_N"/>
</dbReference>
<dbReference type="Gene3D" id="3.30.420.110">
    <property type="entry name" value="MutS, connector domain"/>
    <property type="match status" value="1"/>
</dbReference>
<evidence type="ECO:0000313" key="3">
    <source>
        <dbReference type="EMBL" id="KPV53880.1"/>
    </source>
</evidence>
<feature type="domain" description="DNA mismatch repair protein MutS connector" evidence="2">
    <location>
        <begin position="145"/>
        <end position="204"/>
    </location>
</feature>
<feature type="domain" description="DNA mismatch repair protein MutS-like N-terminal" evidence="1">
    <location>
        <begin position="25"/>
        <end position="135"/>
    </location>
</feature>
<organism evidence="3 4">
    <name type="scientific">Kouleothrix aurantiaca</name>
    <dbReference type="NCBI Taxonomy" id="186479"/>
    <lineage>
        <taxon>Bacteria</taxon>
        <taxon>Bacillati</taxon>
        <taxon>Chloroflexota</taxon>
        <taxon>Chloroflexia</taxon>
        <taxon>Chloroflexales</taxon>
        <taxon>Roseiflexineae</taxon>
        <taxon>Roseiflexaceae</taxon>
        <taxon>Kouleothrix</taxon>
    </lineage>
</organism>
<dbReference type="AlphaFoldDB" id="A0A0P9D461"/>
<protein>
    <recommendedName>
        <fullName evidence="5">DNA mismatch repair protein MutS-like N-terminal domain-containing protein</fullName>
    </recommendedName>
</protein>
<dbReference type="GO" id="GO:0005524">
    <property type="term" value="F:ATP binding"/>
    <property type="evidence" value="ECO:0007669"/>
    <property type="project" value="InterPro"/>
</dbReference>